<dbReference type="SUPFAM" id="SSF54211">
    <property type="entry name" value="Ribosomal protein S5 domain 2-like"/>
    <property type="match status" value="1"/>
</dbReference>
<sequence length="479" mass="55050">MFRFCEFEVSHFTKLLRAGKINDFIEDILEQFQELKPEAQYEVVKYLREKRVPVSLDVFAKALGIKQEDARKILMEGARVVPLALVSSGKGILSEMLVIKETSEVITNLRGIEESLKTVSNFTKAKFAVFFKDEFVGESFMLPLAISLVTKNIPDDIVFTGKIDEEGNVYDVGKIMEKQKACENAGKRLLYSLYIPTVNFAKEWLDRESFDIPFYVTTTTQFPEKEFEAFCEAARIDLQELTKGLTFYSINLEDLFMVTGSLSEEEDWITNVERFYRRISEISHKLSSRECIHFGMRGPATLAMAMGMVYGCQKPLTLYHFQNGKYVEIPVPNVRYLKDRGHSYNMVKFSFEPGKIEEVAVILSFAHHEALADAKNYIVKNLKDKPAFLVIEHERKGNLEPLEFVDVAMAISGIIQDVKREHPFKCFHFFLSCPVPLAFLVGMAFGYYSNGYIYNYQKGQEEVYVKAVSLEKVRKIREN</sequence>
<evidence type="ECO:0000313" key="3">
    <source>
        <dbReference type="EMBL" id="HGL16997.1"/>
    </source>
</evidence>
<accession>A0A7V3ZWQ1</accession>
<feature type="domain" description="SMODS-associated and fused to various effectors" evidence="2">
    <location>
        <begin position="352"/>
        <end position="469"/>
    </location>
</feature>
<feature type="transmembrane region" description="Helical" evidence="1">
    <location>
        <begin position="427"/>
        <end position="448"/>
    </location>
</feature>
<dbReference type="Gene3D" id="3.30.230.10">
    <property type="match status" value="1"/>
</dbReference>
<dbReference type="InterPro" id="IPR040836">
    <property type="entry name" value="SAVED"/>
</dbReference>
<evidence type="ECO:0000256" key="1">
    <source>
        <dbReference type="SAM" id="Phobius"/>
    </source>
</evidence>
<keyword evidence="1" id="KW-0812">Transmembrane</keyword>
<reference evidence="3" key="1">
    <citation type="journal article" date="2020" name="mSystems">
        <title>Genome- and Community-Level Interaction Insights into Carbon Utilization and Element Cycling Functions of Hydrothermarchaeota in Hydrothermal Sediment.</title>
        <authorList>
            <person name="Zhou Z."/>
            <person name="Liu Y."/>
            <person name="Xu W."/>
            <person name="Pan J."/>
            <person name="Luo Z.H."/>
            <person name="Li M."/>
        </authorList>
    </citation>
    <scope>NUCLEOTIDE SEQUENCE [LARGE SCALE GENOMIC DNA]</scope>
    <source>
        <strain evidence="3">SpSt-69</strain>
    </source>
</reference>
<evidence type="ECO:0000259" key="2">
    <source>
        <dbReference type="Pfam" id="PF18145"/>
    </source>
</evidence>
<dbReference type="NCBIfam" id="NF033611">
    <property type="entry name" value="SAVED"/>
    <property type="match status" value="1"/>
</dbReference>
<organism evidence="3">
    <name type="scientific">candidate division WOR-3 bacterium</name>
    <dbReference type="NCBI Taxonomy" id="2052148"/>
    <lineage>
        <taxon>Bacteria</taxon>
        <taxon>Bacteria division WOR-3</taxon>
    </lineage>
</organism>
<keyword evidence="1" id="KW-1133">Transmembrane helix</keyword>
<proteinExistence type="predicted"/>
<dbReference type="AlphaFoldDB" id="A0A7V3ZWQ1"/>
<gene>
    <name evidence="3" type="ORF">ENU66_01465</name>
</gene>
<dbReference type="Pfam" id="PF18145">
    <property type="entry name" value="SAVED"/>
    <property type="match status" value="1"/>
</dbReference>
<keyword evidence="1" id="KW-0472">Membrane</keyword>
<protein>
    <submittedName>
        <fullName evidence="3">SAVED domain-containing protein</fullName>
    </submittedName>
</protein>
<dbReference type="EMBL" id="DTDJ01000013">
    <property type="protein sequence ID" value="HGL16997.1"/>
    <property type="molecule type" value="Genomic_DNA"/>
</dbReference>
<comment type="caution">
    <text evidence="3">The sequence shown here is derived from an EMBL/GenBank/DDBJ whole genome shotgun (WGS) entry which is preliminary data.</text>
</comment>
<dbReference type="InterPro" id="IPR014721">
    <property type="entry name" value="Ribsml_uS5_D2-typ_fold_subgr"/>
</dbReference>
<name>A0A7V3ZWQ1_UNCW3</name>
<dbReference type="InterPro" id="IPR020568">
    <property type="entry name" value="Ribosomal_Su5_D2-typ_SF"/>
</dbReference>